<keyword evidence="2" id="KW-1185">Reference proteome</keyword>
<name>A0A830H5Z3_9CHLO</name>
<organism evidence="1 2">
    <name type="scientific">Pycnococcus provasolii</name>
    <dbReference type="NCBI Taxonomy" id="41880"/>
    <lineage>
        <taxon>Eukaryota</taxon>
        <taxon>Viridiplantae</taxon>
        <taxon>Chlorophyta</taxon>
        <taxon>Pseudoscourfieldiophyceae</taxon>
        <taxon>Pseudoscourfieldiales</taxon>
        <taxon>Pycnococcaceae</taxon>
        <taxon>Pycnococcus</taxon>
    </lineage>
</organism>
<accession>A0A830H5Z3</accession>
<comment type="caution">
    <text evidence="1">The sequence shown here is derived from an EMBL/GenBank/DDBJ whole genome shotgun (WGS) entry which is preliminary data.</text>
</comment>
<sequence>MTSMYNQCDGGRDFRDAIGLIKTTDPLSGAIIVSIAARAPKPLKSSHTGAKINFMKGGEKYSLRSDAQKQPLRCSKTLVTENQWQIAVARLRKTNYFNSNTNEKRVTPEDHLK</sequence>
<dbReference type="Proteomes" id="UP000660262">
    <property type="component" value="Unassembled WGS sequence"/>
</dbReference>
<dbReference type="EMBL" id="BNJQ01000002">
    <property type="protein sequence ID" value="GHP01952.1"/>
    <property type="molecule type" value="Genomic_DNA"/>
</dbReference>
<proteinExistence type="predicted"/>
<protein>
    <submittedName>
        <fullName evidence="1">Uncharacterized protein</fullName>
    </submittedName>
</protein>
<gene>
    <name evidence="1" type="ORF">PPROV_000070800</name>
</gene>
<dbReference type="AlphaFoldDB" id="A0A830H5Z3"/>
<reference evidence="1" key="1">
    <citation type="submission" date="2020-10" db="EMBL/GenBank/DDBJ databases">
        <title>Unveiling of a novel bifunctional photoreceptor, Dualchrome1, isolated from a cosmopolitan green alga.</title>
        <authorList>
            <person name="Suzuki S."/>
            <person name="Kawachi M."/>
        </authorList>
    </citation>
    <scope>NUCLEOTIDE SEQUENCE</scope>
    <source>
        <strain evidence="1">NIES 2893</strain>
    </source>
</reference>
<evidence type="ECO:0000313" key="2">
    <source>
        <dbReference type="Proteomes" id="UP000660262"/>
    </source>
</evidence>
<evidence type="ECO:0000313" key="1">
    <source>
        <dbReference type="EMBL" id="GHP01952.1"/>
    </source>
</evidence>